<dbReference type="InterPro" id="IPR005630">
    <property type="entry name" value="Terpene_synthase_metal-bd"/>
</dbReference>
<accession>A0A392W1N1</accession>
<dbReference type="InterPro" id="IPR008949">
    <property type="entry name" value="Isoprenoid_synthase_dom_sf"/>
</dbReference>
<evidence type="ECO:0000259" key="1">
    <source>
        <dbReference type="Pfam" id="PF03936"/>
    </source>
</evidence>
<organism evidence="2 3">
    <name type="scientific">Trifolium medium</name>
    <dbReference type="NCBI Taxonomy" id="97028"/>
    <lineage>
        <taxon>Eukaryota</taxon>
        <taxon>Viridiplantae</taxon>
        <taxon>Streptophyta</taxon>
        <taxon>Embryophyta</taxon>
        <taxon>Tracheophyta</taxon>
        <taxon>Spermatophyta</taxon>
        <taxon>Magnoliopsida</taxon>
        <taxon>eudicotyledons</taxon>
        <taxon>Gunneridae</taxon>
        <taxon>Pentapetalae</taxon>
        <taxon>rosids</taxon>
        <taxon>fabids</taxon>
        <taxon>Fabales</taxon>
        <taxon>Fabaceae</taxon>
        <taxon>Papilionoideae</taxon>
        <taxon>50 kb inversion clade</taxon>
        <taxon>NPAAA clade</taxon>
        <taxon>Hologalegina</taxon>
        <taxon>IRL clade</taxon>
        <taxon>Trifolieae</taxon>
        <taxon>Trifolium</taxon>
    </lineage>
</organism>
<dbReference type="Gene3D" id="1.10.600.10">
    <property type="entry name" value="Farnesyl Diphosphate Synthase"/>
    <property type="match status" value="1"/>
</dbReference>
<evidence type="ECO:0000313" key="3">
    <source>
        <dbReference type="Proteomes" id="UP000265520"/>
    </source>
</evidence>
<dbReference type="GO" id="GO:0000287">
    <property type="term" value="F:magnesium ion binding"/>
    <property type="evidence" value="ECO:0007669"/>
    <property type="project" value="InterPro"/>
</dbReference>
<feature type="domain" description="Terpene synthase metal-binding" evidence="1">
    <location>
        <begin position="1"/>
        <end position="37"/>
    </location>
</feature>
<proteinExistence type="predicted"/>
<name>A0A392W1N1_9FABA</name>
<dbReference type="EMBL" id="LXQA011333109">
    <property type="protein sequence ID" value="MCI93592.1"/>
    <property type="molecule type" value="Genomic_DNA"/>
</dbReference>
<sequence length="37" mass="4098">MGDTATENIFNWISNEPKIVNAAANLCRLMDEIVSSE</sequence>
<comment type="caution">
    <text evidence="2">The sequence shown here is derived from an EMBL/GenBank/DDBJ whole genome shotgun (WGS) entry which is preliminary data.</text>
</comment>
<evidence type="ECO:0000313" key="2">
    <source>
        <dbReference type="EMBL" id="MCI93592.1"/>
    </source>
</evidence>
<dbReference type="GO" id="GO:0010333">
    <property type="term" value="F:terpene synthase activity"/>
    <property type="evidence" value="ECO:0007669"/>
    <property type="project" value="InterPro"/>
</dbReference>
<feature type="non-terminal residue" evidence="2">
    <location>
        <position position="37"/>
    </location>
</feature>
<protein>
    <submittedName>
        <fullName evidence="2">(+)-delta-cadinene synthase isozyme A</fullName>
    </submittedName>
</protein>
<dbReference type="Pfam" id="PF03936">
    <property type="entry name" value="Terpene_synth_C"/>
    <property type="match status" value="1"/>
</dbReference>
<reference evidence="2 3" key="1">
    <citation type="journal article" date="2018" name="Front. Plant Sci.">
        <title>Red Clover (Trifolium pratense) and Zigzag Clover (T. medium) - A Picture of Genomic Similarities and Differences.</title>
        <authorList>
            <person name="Dluhosova J."/>
            <person name="Istvanek J."/>
            <person name="Nedelnik J."/>
            <person name="Repkova J."/>
        </authorList>
    </citation>
    <scope>NUCLEOTIDE SEQUENCE [LARGE SCALE GENOMIC DNA]</scope>
    <source>
        <strain evidence="3">cv. 10/8</strain>
        <tissue evidence="2">Leaf</tissue>
    </source>
</reference>
<dbReference type="AlphaFoldDB" id="A0A392W1N1"/>
<keyword evidence="3" id="KW-1185">Reference proteome</keyword>
<dbReference type="Proteomes" id="UP000265520">
    <property type="component" value="Unassembled WGS sequence"/>
</dbReference>